<dbReference type="EMBL" id="MDYQ01000165">
    <property type="protein sequence ID" value="PRP79951.1"/>
    <property type="molecule type" value="Genomic_DNA"/>
</dbReference>
<feature type="repeat" description="WD" evidence="6">
    <location>
        <begin position="17"/>
        <end position="58"/>
    </location>
</feature>
<dbReference type="GO" id="GO:0048188">
    <property type="term" value="C:Set1C/COMPASS complex"/>
    <property type="evidence" value="ECO:0007669"/>
    <property type="project" value="TreeGrafter"/>
</dbReference>
<dbReference type="Proteomes" id="UP000241769">
    <property type="component" value="Unassembled WGS sequence"/>
</dbReference>
<dbReference type="InterPro" id="IPR015943">
    <property type="entry name" value="WD40/YVTN_repeat-like_dom_sf"/>
</dbReference>
<dbReference type="PANTHER" id="PTHR19861">
    <property type="entry name" value="WD40 REPEAT PROTEIN SWD2"/>
    <property type="match status" value="1"/>
</dbReference>
<gene>
    <name evidence="7" type="ORF">PROFUN_05927</name>
</gene>
<dbReference type="GO" id="GO:0003682">
    <property type="term" value="F:chromatin binding"/>
    <property type="evidence" value="ECO:0007669"/>
    <property type="project" value="TreeGrafter"/>
</dbReference>
<evidence type="ECO:0000256" key="5">
    <source>
        <dbReference type="ARBA" id="ARBA00023242"/>
    </source>
</evidence>
<evidence type="ECO:0000256" key="3">
    <source>
        <dbReference type="ARBA" id="ARBA00022574"/>
    </source>
</evidence>
<dbReference type="Gene3D" id="2.130.10.10">
    <property type="entry name" value="YVTN repeat-like/Quinoprotein amine dehydrogenase"/>
    <property type="match status" value="2"/>
</dbReference>
<dbReference type="SUPFAM" id="SSF50978">
    <property type="entry name" value="WD40 repeat-like"/>
    <property type="match status" value="1"/>
</dbReference>
<dbReference type="FunCoup" id="A0A2P6N7M2">
    <property type="interactions" value="837"/>
</dbReference>
<dbReference type="STRING" id="1890364.A0A2P6N7M2"/>
<organism evidence="7 8">
    <name type="scientific">Planoprotostelium fungivorum</name>
    <dbReference type="NCBI Taxonomy" id="1890364"/>
    <lineage>
        <taxon>Eukaryota</taxon>
        <taxon>Amoebozoa</taxon>
        <taxon>Evosea</taxon>
        <taxon>Variosea</taxon>
        <taxon>Cavosteliida</taxon>
        <taxon>Cavosteliaceae</taxon>
        <taxon>Planoprotostelium</taxon>
    </lineage>
</organism>
<dbReference type="PROSITE" id="PS50082">
    <property type="entry name" value="WD_REPEATS_2"/>
    <property type="match status" value="2"/>
</dbReference>
<keyword evidence="8" id="KW-1185">Reference proteome</keyword>
<dbReference type="OrthoDB" id="27537at2759"/>
<dbReference type="SMART" id="SM00320">
    <property type="entry name" value="WD40"/>
    <property type="match status" value="6"/>
</dbReference>
<dbReference type="PANTHER" id="PTHR19861:SF0">
    <property type="entry name" value="WD REPEAT-CONTAINING PROTEIN 82"/>
    <property type="match status" value="1"/>
</dbReference>
<feature type="repeat" description="WD" evidence="6">
    <location>
        <begin position="103"/>
        <end position="136"/>
    </location>
</feature>
<reference evidence="7 8" key="1">
    <citation type="journal article" date="2018" name="Genome Biol. Evol.">
        <title>Multiple Roots of Fruiting Body Formation in Amoebozoa.</title>
        <authorList>
            <person name="Hillmann F."/>
            <person name="Forbes G."/>
            <person name="Novohradska S."/>
            <person name="Ferling I."/>
            <person name="Riege K."/>
            <person name="Groth M."/>
            <person name="Westermann M."/>
            <person name="Marz M."/>
            <person name="Spaller T."/>
            <person name="Winckler T."/>
            <person name="Schaap P."/>
            <person name="Glockner G."/>
        </authorList>
    </citation>
    <scope>NUCLEOTIDE SEQUENCE [LARGE SCALE GENOMIC DNA]</scope>
    <source>
        <strain evidence="7 8">Jena</strain>
    </source>
</reference>
<keyword evidence="4" id="KW-0677">Repeat</keyword>
<keyword evidence="3 6" id="KW-0853">WD repeat</keyword>
<comment type="subcellular location">
    <subcellularLocation>
        <location evidence="1">Nucleus</location>
    </subcellularLocation>
</comment>
<comment type="similarity">
    <text evidence="2">Belongs to the WD repeat SWD2 family.</text>
</comment>
<accession>A0A2P6N7M2</accession>
<evidence type="ECO:0000313" key="7">
    <source>
        <dbReference type="EMBL" id="PRP79951.1"/>
    </source>
</evidence>
<dbReference type="GO" id="GO:0016070">
    <property type="term" value="P:RNA metabolic process"/>
    <property type="evidence" value="ECO:0007669"/>
    <property type="project" value="UniProtKB-ARBA"/>
</dbReference>
<keyword evidence="5" id="KW-0539">Nucleus</keyword>
<evidence type="ECO:0000256" key="1">
    <source>
        <dbReference type="ARBA" id="ARBA00004123"/>
    </source>
</evidence>
<evidence type="ECO:0000256" key="6">
    <source>
        <dbReference type="PROSITE-ProRule" id="PRU00221"/>
    </source>
</evidence>
<dbReference type="InterPro" id="IPR001680">
    <property type="entry name" value="WD40_rpt"/>
</dbReference>
<dbReference type="InterPro" id="IPR037867">
    <property type="entry name" value="Swd2/WDR82"/>
</dbReference>
<evidence type="ECO:0000256" key="2">
    <source>
        <dbReference type="ARBA" id="ARBA00005616"/>
    </source>
</evidence>
<evidence type="ECO:0000313" key="8">
    <source>
        <dbReference type="Proteomes" id="UP000241769"/>
    </source>
</evidence>
<dbReference type="InParanoid" id="A0A2P6N7M2"/>
<sequence length="311" mass="34956">MRITAENVAKFEPVKLFNDNEKRINSLDFNVEGGLLITSSDDESLNLYDTNQGKKTKTIHSRKYGADLVRFTREPQQVIVASSNEWDQSMRLLSLDNRYLRYYKGHRDKVVSISLSPKDNTFISASLDSTIRFWDLLAPTCQGLLRRKGRASVSFDPQGVVFAMASNNTIIKLYDIRNYDRGSFSTFSIPQPTLSDCLRVVFSSDGSMLLLTMSNQTVHLIDSFSGQLKHSYKSTHGLSGTASFSPDGQFVICGGTDGNIHCWSSINGNEICQWRHGSNVVEAVSWNPRSMMLASVDNNHSLCFWLPQMPQ</sequence>
<dbReference type="PROSITE" id="PS50294">
    <property type="entry name" value="WD_REPEATS_REGION"/>
    <property type="match status" value="1"/>
</dbReference>
<dbReference type="AlphaFoldDB" id="A0A2P6N7M2"/>
<protein>
    <submittedName>
        <fullName evidence="7">Uncharacterized protein</fullName>
    </submittedName>
</protein>
<dbReference type="InterPro" id="IPR036322">
    <property type="entry name" value="WD40_repeat_dom_sf"/>
</dbReference>
<evidence type="ECO:0000256" key="4">
    <source>
        <dbReference type="ARBA" id="ARBA00022737"/>
    </source>
</evidence>
<name>A0A2P6N7M2_9EUKA</name>
<proteinExistence type="inferred from homology"/>
<comment type="caution">
    <text evidence="7">The sequence shown here is derived from an EMBL/GenBank/DDBJ whole genome shotgun (WGS) entry which is preliminary data.</text>
</comment>
<dbReference type="Pfam" id="PF00400">
    <property type="entry name" value="WD40"/>
    <property type="match status" value="3"/>
</dbReference>